<dbReference type="Pfam" id="PF12728">
    <property type="entry name" value="HTH_17"/>
    <property type="match status" value="1"/>
</dbReference>
<evidence type="ECO:0000259" key="1">
    <source>
        <dbReference type="Pfam" id="PF12728"/>
    </source>
</evidence>
<protein>
    <submittedName>
        <fullName evidence="2">Helix-turn-helix domain-containing protein</fullName>
    </submittedName>
</protein>
<keyword evidence="3" id="KW-1185">Reference proteome</keyword>
<dbReference type="Gene3D" id="1.10.10.10">
    <property type="entry name" value="Winged helix-like DNA-binding domain superfamily/Winged helix DNA-binding domain"/>
    <property type="match status" value="1"/>
</dbReference>
<dbReference type="EMBL" id="WHJE01000023">
    <property type="protein sequence ID" value="KAE8764783.1"/>
    <property type="molecule type" value="Genomic_DNA"/>
</dbReference>
<name>A0A7J5USH5_9MICO</name>
<accession>A0A7J5USH5</accession>
<dbReference type="InterPro" id="IPR009061">
    <property type="entry name" value="DNA-bd_dom_put_sf"/>
</dbReference>
<dbReference type="InterPro" id="IPR041657">
    <property type="entry name" value="HTH_17"/>
</dbReference>
<evidence type="ECO:0000313" key="3">
    <source>
        <dbReference type="Proteomes" id="UP000451860"/>
    </source>
</evidence>
<dbReference type="SUPFAM" id="SSF46955">
    <property type="entry name" value="Putative DNA-binding domain"/>
    <property type="match status" value="1"/>
</dbReference>
<organism evidence="2 3">
    <name type="scientific">Georgenia thermotolerans</name>
    <dbReference type="NCBI Taxonomy" id="527326"/>
    <lineage>
        <taxon>Bacteria</taxon>
        <taxon>Bacillati</taxon>
        <taxon>Actinomycetota</taxon>
        <taxon>Actinomycetes</taxon>
        <taxon>Micrococcales</taxon>
        <taxon>Bogoriellaceae</taxon>
        <taxon>Georgenia</taxon>
    </lineage>
</organism>
<dbReference type="InterPro" id="IPR036388">
    <property type="entry name" value="WH-like_DNA-bd_sf"/>
</dbReference>
<comment type="caution">
    <text evidence="2">The sequence shown here is derived from an EMBL/GenBank/DDBJ whole genome shotgun (WGS) entry which is preliminary data.</text>
</comment>
<gene>
    <name evidence="2" type="ORF">GB883_07365</name>
</gene>
<feature type="domain" description="Helix-turn-helix" evidence="1">
    <location>
        <begin position="21"/>
        <end position="71"/>
    </location>
</feature>
<dbReference type="OrthoDB" id="4330189at2"/>
<sequence>MTASPTNPSENRPIKNPGDEMLTLQEVCAYLRIPEGTLRYWRHLGAGPRSFKIGRHVRYWRADVVRWLAEQANRPQNHR</sequence>
<dbReference type="AlphaFoldDB" id="A0A7J5USH5"/>
<reference evidence="2 3" key="1">
    <citation type="submission" date="2019-10" db="EMBL/GenBank/DDBJ databases">
        <title>Georgenia wutianyii sp. nov. and Georgenia yuyongxinii sp. nov. isolated from plateau pika (Ochotona curzoniae) in the Qinghai-Tibet plateau of China.</title>
        <authorList>
            <person name="Tian Z."/>
        </authorList>
    </citation>
    <scope>NUCLEOTIDE SEQUENCE [LARGE SCALE GENOMIC DNA]</scope>
    <source>
        <strain evidence="2 3">DSM 21501</strain>
    </source>
</reference>
<dbReference type="Proteomes" id="UP000451860">
    <property type="component" value="Unassembled WGS sequence"/>
</dbReference>
<evidence type="ECO:0000313" key="2">
    <source>
        <dbReference type="EMBL" id="KAE8764783.1"/>
    </source>
</evidence>
<proteinExistence type="predicted"/>
<dbReference type="RefSeq" id="WP_152203277.1">
    <property type="nucleotide sequence ID" value="NZ_VUKF01000025.1"/>
</dbReference>